<name>A0A915JTW9_ROMCU</name>
<dbReference type="AlphaFoldDB" id="A0A915JTW9"/>
<organism evidence="1 2">
    <name type="scientific">Romanomermis culicivorax</name>
    <name type="common">Nematode worm</name>
    <dbReference type="NCBI Taxonomy" id="13658"/>
    <lineage>
        <taxon>Eukaryota</taxon>
        <taxon>Metazoa</taxon>
        <taxon>Ecdysozoa</taxon>
        <taxon>Nematoda</taxon>
        <taxon>Enoplea</taxon>
        <taxon>Dorylaimia</taxon>
        <taxon>Mermithida</taxon>
        <taxon>Mermithoidea</taxon>
        <taxon>Mermithidae</taxon>
        <taxon>Romanomermis</taxon>
    </lineage>
</organism>
<evidence type="ECO:0000313" key="2">
    <source>
        <dbReference type="WBParaSite" id="nRc.2.0.1.t29257-RA"/>
    </source>
</evidence>
<protein>
    <submittedName>
        <fullName evidence="2">Uncharacterized protein</fullName>
    </submittedName>
</protein>
<dbReference type="Proteomes" id="UP000887565">
    <property type="component" value="Unplaced"/>
</dbReference>
<proteinExistence type="predicted"/>
<reference evidence="2" key="1">
    <citation type="submission" date="2022-11" db="UniProtKB">
        <authorList>
            <consortium name="WormBaseParasite"/>
        </authorList>
    </citation>
    <scope>IDENTIFICATION</scope>
</reference>
<sequence length="69" mass="7635">MQPDFIGPFTITDTSRAAKNVVTIDSPDVPRRPQTVSRMPLKPFIPRPAKESFELEASGLRLPHTSCGQ</sequence>
<keyword evidence="1" id="KW-1185">Reference proteome</keyword>
<dbReference type="WBParaSite" id="nRc.2.0.1.t29257-RA">
    <property type="protein sequence ID" value="nRc.2.0.1.t29257-RA"/>
    <property type="gene ID" value="nRc.2.0.1.g29257"/>
</dbReference>
<accession>A0A915JTW9</accession>
<evidence type="ECO:0000313" key="1">
    <source>
        <dbReference type="Proteomes" id="UP000887565"/>
    </source>
</evidence>